<organism evidence="6 7">
    <name type="scientific">Cuscuta campestris</name>
    <dbReference type="NCBI Taxonomy" id="132261"/>
    <lineage>
        <taxon>Eukaryota</taxon>
        <taxon>Viridiplantae</taxon>
        <taxon>Streptophyta</taxon>
        <taxon>Embryophyta</taxon>
        <taxon>Tracheophyta</taxon>
        <taxon>Spermatophyta</taxon>
        <taxon>Magnoliopsida</taxon>
        <taxon>eudicotyledons</taxon>
        <taxon>Gunneridae</taxon>
        <taxon>Pentapetalae</taxon>
        <taxon>asterids</taxon>
        <taxon>lamiids</taxon>
        <taxon>Solanales</taxon>
        <taxon>Convolvulaceae</taxon>
        <taxon>Cuscuteae</taxon>
        <taxon>Cuscuta</taxon>
        <taxon>Cuscuta subgen. Grammica</taxon>
        <taxon>Cuscuta sect. Cleistogrammica</taxon>
    </lineage>
</organism>
<dbReference type="InterPro" id="IPR001680">
    <property type="entry name" value="WD40_rpt"/>
</dbReference>
<gene>
    <name evidence="6" type="ORF">CCAM_LOCUS18985</name>
</gene>
<evidence type="ECO:0008006" key="8">
    <source>
        <dbReference type="Google" id="ProtNLM"/>
    </source>
</evidence>
<evidence type="ECO:0000313" key="6">
    <source>
        <dbReference type="EMBL" id="VFQ77209.1"/>
    </source>
</evidence>
<sequence length="868" mass="95885">MGQGTASRNRTDRRLIALWRVSEAALRVETKYFLESLPQNPVFLPYILLLLLLGAVYSSTWVEIVVQAMGTPNLEADKMLDVYIYDYLVKRKMNLSARAFCAEAEVPADRKAFDTPGGFLFEWWSIFWDIFIARYRCPASGSSSSPNEIVMLKLQEQQQQQQHHGVGQQQQLQQLLLQKHIEQQTQRQREETRYECGADNETQSRQSRGAVNAQTNSKSSLLGPNRKPMQCRTGSNARQPLDQSYTAMLTSGTHGDQHPRRANPGGNQRCFSGMKDQPKQPHISHGPNNTLNPLTCLKSAVSDDSLTQLYGSNHGVGTLPLKGWSLTGFEQHQSGLSQLRSPLVHPSQPSQQLQLQQQIHRLLGDQYMNVRKDTQPHFLTDMVPNALPVQAGLPLFPGADETLVKLYQLELAKANRSQQQYPRPTALRQCTDISRYKFAQQENAIVATSNSAIEATFSNTSRDNDQNPRLRKRKLPMSPNPTSSSGTANTIGPSQSSSPSSPSTTQPTEDGASVPSLLPDSKSQKFCSSVRAETHASVSNQMADIVRLMSHGSVDDNVDSFLDENVGGSEDVSAQCMGITFSKVGSIEPNAVNCFDFSYEGELIATGGDDNKVVLWCTDSKEQKFILEEHSNKITDVRFSPRLPLLASCSVDRMIKIWDVHNPGQSIRTFTGHSASVISVDFNPKDDNLICSCDDASAIRYWNIKDGSCAGISKAVAAQVRYQPAHGIFLAAAVGDGVSLIDCETNQTCRYPLKGHASKVHCVCWSSSGDYLASLSEDLVRVWKIGSGGDPKCIHELSITGKRFRTCNFHPTHPSFLIVGTHQSLEFWNMAENKTMAVLEEPISVLASSTITGLVASSSWGKTVKLWK</sequence>
<dbReference type="InterPro" id="IPR015943">
    <property type="entry name" value="WD40/YVTN_repeat-like_dom_sf"/>
</dbReference>
<dbReference type="EMBL" id="OOIL02001645">
    <property type="protein sequence ID" value="VFQ77209.1"/>
    <property type="molecule type" value="Genomic_DNA"/>
</dbReference>
<feature type="transmembrane region" description="Helical" evidence="5">
    <location>
        <begin position="43"/>
        <end position="62"/>
    </location>
</feature>
<name>A0A484LLS0_9ASTE</name>
<keyword evidence="1 3" id="KW-0853">WD repeat</keyword>
<dbReference type="Gene3D" id="2.130.10.10">
    <property type="entry name" value="YVTN repeat-like/Quinoprotein amine dehydrogenase"/>
    <property type="match status" value="2"/>
</dbReference>
<keyword evidence="7" id="KW-1185">Reference proteome</keyword>
<dbReference type="PROSITE" id="PS50896">
    <property type="entry name" value="LISH"/>
    <property type="match status" value="1"/>
</dbReference>
<protein>
    <recommendedName>
        <fullName evidence="8">LisH domain-containing protein</fullName>
    </recommendedName>
</protein>
<dbReference type="Pfam" id="PF08513">
    <property type="entry name" value="LisH"/>
    <property type="match status" value="1"/>
</dbReference>
<dbReference type="PANTHER" id="PTHR44376">
    <property type="entry name" value="TRANSCRIPTIONAL REGULATOR OF FILAMENTOUS GROWTH FLO8"/>
    <property type="match status" value="1"/>
</dbReference>
<dbReference type="SMART" id="SM00667">
    <property type="entry name" value="LisH"/>
    <property type="match status" value="1"/>
</dbReference>
<accession>A0A484LLS0</accession>
<feature type="compositionally biased region" description="Low complexity" evidence="4">
    <location>
        <begin position="493"/>
        <end position="508"/>
    </location>
</feature>
<dbReference type="OrthoDB" id="47802at2759"/>
<dbReference type="InterPro" id="IPR044716">
    <property type="entry name" value="LEUNIG-like"/>
</dbReference>
<dbReference type="InterPro" id="IPR019775">
    <property type="entry name" value="WD40_repeat_CS"/>
</dbReference>
<evidence type="ECO:0000256" key="3">
    <source>
        <dbReference type="PROSITE-ProRule" id="PRU00221"/>
    </source>
</evidence>
<evidence type="ECO:0000313" key="7">
    <source>
        <dbReference type="Proteomes" id="UP000595140"/>
    </source>
</evidence>
<feature type="compositionally biased region" description="Polar residues" evidence="4">
    <location>
        <begin position="200"/>
        <end position="222"/>
    </location>
</feature>
<feature type="region of interest" description="Disordered" evidence="4">
    <location>
        <begin position="184"/>
        <end position="281"/>
    </location>
</feature>
<evidence type="ECO:0000256" key="2">
    <source>
        <dbReference type="ARBA" id="ARBA00022737"/>
    </source>
</evidence>
<evidence type="ECO:0000256" key="1">
    <source>
        <dbReference type="ARBA" id="ARBA00022574"/>
    </source>
</evidence>
<feature type="repeat" description="WD" evidence="3">
    <location>
        <begin position="590"/>
        <end position="616"/>
    </location>
</feature>
<keyword evidence="5" id="KW-0472">Membrane</keyword>
<feature type="compositionally biased region" description="Basic and acidic residues" evidence="4">
    <location>
        <begin position="184"/>
        <end position="196"/>
    </location>
</feature>
<dbReference type="SMART" id="SM00320">
    <property type="entry name" value="WD40"/>
    <property type="match status" value="6"/>
</dbReference>
<dbReference type="GO" id="GO:0003714">
    <property type="term" value="F:transcription corepressor activity"/>
    <property type="evidence" value="ECO:0007669"/>
    <property type="project" value="InterPro"/>
</dbReference>
<keyword evidence="5" id="KW-0812">Transmembrane</keyword>
<dbReference type="AlphaFoldDB" id="A0A484LLS0"/>
<feature type="repeat" description="WD" evidence="3">
    <location>
        <begin position="670"/>
        <end position="712"/>
    </location>
</feature>
<evidence type="ECO:0000256" key="4">
    <source>
        <dbReference type="SAM" id="MobiDB-lite"/>
    </source>
</evidence>
<dbReference type="Proteomes" id="UP000595140">
    <property type="component" value="Unassembled WGS sequence"/>
</dbReference>
<dbReference type="InterPro" id="IPR036322">
    <property type="entry name" value="WD40_repeat_dom_sf"/>
</dbReference>
<dbReference type="CDD" id="cd00200">
    <property type="entry name" value="WD40"/>
    <property type="match status" value="1"/>
</dbReference>
<dbReference type="SUPFAM" id="SSF50978">
    <property type="entry name" value="WD40 repeat-like"/>
    <property type="match status" value="1"/>
</dbReference>
<keyword evidence="5" id="KW-1133">Transmembrane helix</keyword>
<feature type="region of interest" description="Disordered" evidence="4">
    <location>
        <begin position="456"/>
        <end position="520"/>
    </location>
</feature>
<dbReference type="PANTHER" id="PTHR44376:SF17">
    <property type="entry name" value="TRANSCRIPTIONAL COREPRESSOR LEUNIG-LIKE ISOFORM X1"/>
    <property type="match status" value="1"/>
</dbReference>
<dbReference type="PROSITE" id="PS50082">
    <property type="entry name" value="WD_REPEATS_2"/>
    <property type="match status" value="3"/>
</dbReference>
<reference evidence="6 7" key="1">
    <citation type="submission" date="2018-04" db="EMBL/GenBank/DDBJ databases">
        <authorList>
            <person name="Vogel A."/>
        </authorList>
    </citation>
    <scope>NUCLEOTIDE SEQUENCE [LARGE SCALE GENOMIC DNA]</scope>
</reference>
<feature type="repeat" description="WD" evidence="3">
    <location>
        <begin position="627"/>
        <end position="660"/>
    </location>
</feature>
<evidence type="ECO:0000256" key="5">
    <source>
        <dbReference type="SAM" id="Phobius"/>
    </source>
</evidence>
<dbReference type="PROSITE" id="PS00678">
    <property type="entry name" value="WD_REPEATS_1"/>
    <property type="match status" value="1"/>
</dbReference>
<proteinExistence type="predicted"/>
<dbReference type="PROSITE" id="PS50294">
    <property type="entry name" value="WD_REPEATS_REGION"/>
    <property type="match status" value="2"/>
</dbReference>
<dbReference type="InterPro" id="IPR006594">
    <property type="entry name" value="LisH"/>
</dbReference>
<dbReference type="Pfam" id="PF00400">
    <property type="entry name" value="WD40"/>
    <property type="match status" value="4"/>
</dbReference>
<keyword evidence="2" id="KW-0677">Repeat</keyword>
<feature type="compositionally biased region" description="Polar residues" evidence="4">
    <location>
        <begin position="232"/>
        <end position="254"/>
    </location>
</feature>
<feature type="compositionally biased region" description="Polar residues" evidence="4">
    <location>
        <begin position="480"/>
        <end position="492"/>
    </location>
</feature>